<protein>
    <submittedName>
        <fullName evidence="2">Uncharacterized protein</fullName>
    </submittedName>
</protein>
<name>A0AAV9QWJ6_9TELE</name>
<comment type="caution">
    <text evidence="2">The sequence shown here is derived from an EMBL/GenBank/DDBJ whole genome shotgun (WGS) entry which is preliminary data.</text>
</comment>
<feature type="compositionally biased region" description="Polar residues" evidence="1">
    <location>
        <begin position="149"/>
        <end position="162"/>
    </location>
</feature>
<feature type="compositionally biased region" description="Polar residues" evidence="1">
    <location>
        <begin position="99"/>
        <end position="109"/>
    </location>
</feature>
<keyword evidence="3" id="KW-1185">Reference proteome</keyword>
<evidence type="ECO:0000256" key="1">
    <source>
        <dbReference type="SAM" id="MobiDB-lite"/>
    </source>
</evidence>
<proteinExistence type="predicted"/>
<accession>A0AAV9QWJ6</accession>
<evidence type="ECO:0000313" key="2">
    <source>
        <dbReference type="EMBL" id="KAK5600669.1"/>
    </source>
</evidence>
<organism evidence="2 3">
    <name type="scientific">Crenichthys baileyi</name>
    <name type="common">White River springfish</name>
    <dbReference type="NCBI Taxonomy" id="28760"/>
    <lineage>
        <taxon>Eukaryota</taxon>
        <taxon>Metazoa</taxon>
        <taxon>Chordata</taxon>
        <taxon>Craniata</taxon>
        <taxon>Vertebrata</taxon>
        <taxon>Euteleostomi</taxon>
        <taxon>Actinopterygii</taxon>
        <taxon>Neopterygii</taxon>
        <taxon>Teleostei</taxon>
        <taxon>Neoteleostei</taxon>
        <taxon>Acanthomorphata</taxon>
        <taxon>Ovalentaria</taxon>
        <taxon>Atherinomorphae</taxon>
        <taxon>Cyprinodontiformes</taxon>
        <taxon>Goodeidae</taxon>
        <taxon>Crenichthys</taxon>
    </lineage>
</organism>
<dbReference type="Proteomes" id="UP001311232">
    <property type="component" value="Unassembled WGS sequence"/>
</dbReference>
<reference evidence="2 3" key="1">
    <citation type="submission" date="2021-06" db="EMBL/GenBank/DDBJ databases">
        <authorList>
            <person name="Palmer J.M."/>
        </authorList>
    </citation>
    <scope>NUCLEOTIDE SEQUENCE [LARGE SCALE GENOMIC DNA]</scope>
    <source>
        <strain evidence="2 3">MEX-2019</strain>
        <tissue evidence="2">Muscle</tissue>
    </source>
</reference>
<dbReference type="EMBL" id="JAHHUM010002846">
    <property type="protein sequence ID" value="KAK5600669.1"/>
    <property type="molecule type" value="Genomic_DNA"/>
</dbReference>
<gene>
    <name evidence="2" type="ORF">CRENBAI_013117</name>
</gene>
<sequence>MGPNIAEEGHCMMLLSMSTRSIIPYPNCCVEPHQPSTAHGQGPLEIPKDTQGSPRRANPHSWSSPGEPGVAKRSKSSTSSSGPWAPHRPQQVLPASKPLLSTRTYSNPSAPLPAQTPFCSTHGPSPPSLNHRGSQPTRQAREAKEVPPTQHTDSHTTGSHSKPQARGRVTNSGPAHKSKKQKRAIQNGTAAHCSTQLQCR</sequence>
<feature type="compositionally biased region" description="Polar residues" evidence="1">
    <location>
        <begin position="184"/>
        <end position="200"/>
    </location>
</feature>
<dbReference type="AlphaFoldDB" id="A0AAV9QWJ6"/>
<feature type="region of interest" description="Disordered" evidence="1">
    <location>
        <begin position="31"/>
        <end position="200"/>
    </location>
</feature>
<evidence type="ECO:0000313" key="3">
    <source>
        <dbReference type="Proteomes" id="UP001311232"/>
    </source>
</evidence>